<evidence type="ECO:0000256" key="1">
    <source>
        <dbReference type="ARBA" id="ARBA00023002"/>
    </source>
</evidence>
<evidence type="ECO:0000313" key="3">
    <source>
        <dbReference type="EMBL" id="MCX8995527.1"/>
    </source>
</evidence>
<dbReference type="SUPFAM" id="SSF51905">
    <property type="entry name" value="FAD/NAD(P)-binding domain"/>
    <property type="match status" value="1"/>
</dbReference>
<dbReference type="Gene3D" id="3.50.50.60">
    <property type="entry name" value="FAD/NAD(P)-binding domain"/>
    <property type="match status" value="2"/>
</dbReference>
<comment type="caution">
    <text evidence="3">The sequence shown here is derived from an EMBL/GenBank/DDBJ whole genome shotgun (WGS) entry which is preliminary data.</text>
</comment>
<evidence type="ECO:0000259" key="2">
    <source>
        <dbReference type="Pfam" id="PF01266"/>
    </source>
</evidence>
<accession>A0AAE3ST35</accession>
<dbReference type="EMBL" id="JANFPI010000001">
    <property type="protein sequence ID" value="MCX8995527.1"/>
    <property type="molecule type" value="Genomic_DNA"/>
</dbReference>
<keyword evidence="1" id="KW-0560">Oxidoreductase</keyword>
<dbReference type="Proteomes" id="UP001208771">
    <property type="component" value="Unassembled WGS sequence"/>
</dbReference>
<dbReference type="GO" id="GO:0016491">
    <property type="term" value="F:oxidoreductase activity"/>
    <property type="evidence" value="ECO:0007669"/>
    <property type="project" value="UniProtKB-KW"/>
</dbReference>
<dbReference type="Gene3D" id="3.30.9.10">
    <property type="entry name" value="D-Amino Acid Oxidase, subunit A, domain 2"/>
    <property type="match status" value="1"/>
</dbReference>
<protein>
    <submittedName>
        <fullName evidence="3">FAD-binding oxidoreductase</fullName>
    </submittedName>
</protein>
<proteinExistence type="predicted"/>
<dbReference type="InterPro" id="IPR036188">
    <property type="entry name" value="FAD/NAD-bd_sf"/>
</dbReference>
<organism evidence="3 4">
    <name type="scientific">Ectorhizobium quercum</name>
    <dbReference type="NCBI Taxonomy" id="2965071"/>
    <lineage>
        <taxon>Bacteria</taxon>
        <taxon>Pseudomonadati</taxon>
        <taxon>Pseudomonadota</taxon>
        <taxon>Alphaproteobacteria</taxon>
        <taxon>Hyphomicrobiales</taxon>
        <taxon>Rhizobiaceae</taxon>
        <taxon>Ectorhizobium</taxon>
    </lineage>
</organism>
<reference evidence="3" key="1">
    <citation type="submission" date="2022-07" db="EMBL/GenBank/DDBJ databases">
        <title>Ectorhizobium quercum gen.nov., sp. nov.</title>
        <authorList>
            <person name="Ma T."/>
            <person name="Li Y."/>
        </authorList>
    </citation>
    <scope>NUCLEOTIDE SEQUENCE</scope>
    <source>
        <strain evidence="3">BDR2-2</strain>
    </source>
</reference>
<feature type="domain" description="FAD dependent oxidoreductase" evidence="2">
    <location>
        <begin position="7"/>
        <end position="403"/>
    </location>
</feature>
<evidence type="ECO:0000313" key="4">
    <source>
        <dbReference type="Proteomes" id="UP001208771"/>
    </source>
</evidence>
<dbReference type="SUPFAM" id="SSF54373">
    <property type="entry name" value="FAD-linked reductases, C-terminal domain"/>
    <property type="match status" value="1"/>
</dbReference>
<dbReference type="Pfam" id="PF01266">
    <property type="entry name" value="DAO"/>
    <property type="match status" value="1"/>
</dbReference>
<sequence>MLEPKHIAVIGGGIVGASSALALARSGQRVTLIEPDQPGGTQAASYGNGAFLSPASIIPMSMPGIWKKVPGYLLDPQGPLTIRWRYLARLAPWLVRFLYAGYSLEKVQRTAAVLWSLVGDSPSRHAALAESCGHPEMIHRDGLIYAYTDRAAFEEDALAWRLRRENGLVWHELSADELHELEPALGASYSFAAFVEAGGHCVDPGGFVAAIVAQAEREGITVRKANAKDFAFANGRLKAVLTDAGTIACDGAVIAAGVHSRSLAARAGDDIPLESERGYHVELANPSVTLRRPVMPVDGRMANIMTAGGLRASGQVELASIEAAPDWKRADILRDHLLRTYPALAASRADLRISRWYGHRPSTPDGLPVISRASASEDVIHAFGHGHIGLSAGPMTGELVASLVTRKTPPFDPAPFSAARFR</sequence>
<dbReference type="GO" id="GO:0005737">
    <property type="term" value="C:cytoplasm"/>
    <property type="evidence" value="ECO:0007669"/>
    <property type="project" value="TreeGrafter"/>
</dbReference>
<gene>
    <name evidence="3" type="ORF">NOF55_00210</name>
</gene>
<dbReference type="InterPro" id="IPR006076">
    <property type="entry name" value="FAD-dep_OxRdtase"/>
</dbReference>
<dbReference type="AlphaFoldDB" id="A0AAE3ST35"/>
<dbReference type="RefSeq" id="WP_306409308.1">
    <property type="nucleotide sequence ID" value="NZ_JANFPI010000001.1"/>
</dbReference>
<dbReference type="PANTHER" id="PTHR13847:SF289">
    <property type="entry name" value="GLYCINE OXIDASE"/>
    <property type="match status" value="1"/>
</dbReference>
<keyword evidence="4" id="KW-1185">Reference proteome</keyword>
<name>A0AAE3ST35_9HYPH</name>
<dbReference type="PANTHER" id="PTHR13847">
    <property type="entry name" value="SARCOSINE DEHYDROGENASE-RELATED"/>
    <property type="match status" value="1"/>
</dbReference>